<keyword evidence="2" id="KW-1185">Reference proteome</keyword>
<name>A0A0U5B905_9BACL</name>
<organism evidence="1 2">
    <name type="scientific">Aneurinibacillus soli</name>
    <dbReference type="NCBI Taxonomy" id="1500254"/>
    <lineage>
        <taxon>Bacteria</taxon>
        <taxon>Bacillati</taxon>
        <taxon>Bacillota</taxon>
        <taxon>Bacilli</taxon>
        <taxon>Bacillales</taxon>
        <taxon>Paenibacillaceae</taxon>
        <taxon>Aneurinibacillus group</taxon>
        <taxon>Aneurinibacillus</taxon>
    </lineage>
</organism>
<dbReference type="OrthoDB" id="2353604at2"/>
<accession>A0A0U5B905</accession>
<proteinExistence type="predicted"/>
<dbReference type="Proteomes" id="UP000217696">
    <property type="component" value="Chromosome"/>
</dbReference>
<dbReference type="KEGG" id="asoc:CB4_01398"/>
<dbReference type="RefSeq" id="WP_096464400.1">
    <property type="nucleotide sequence ID" value="NZ_AP017312.1"/>
</dbReference>
<reference evidence="1 2" key="1">
    <citation type="submission" date="2015-12" db="EMBL/GenBank/DDBJ databases">
        <title>Genome sequence of Aneurinibacillus soli.</title>
        <authorList>
            <person name="Lee J.S."/>
            <person name="Lee K.C."/>
            <person name="Kim K.K."/>
            <person name="Lee B.W."/>
        </authorList>
    </citation>
    <scope>NUCLEOTIDE SEQUENCE [LARGE SCALE GENOMIC DNA]</scope>
    <source>
        <strain evidence="1 2">CB4</strain>
    </source>
</reference>
<protein>
    <submittedName>
        <fullName evidence="1">Uncharacterized protein</fullName>
    </submittedName>
</protein>
<gene>
    <name evidence="1" type="ORF">CB4_01398</name>
</gene>
<evidence type="ECO:0000313" key="2">
    <source>
        <dbReference type="Proteomes" id="UP000217696"/>
    </source>
</evidence>
<sequence>MEKKNTCNLDHTIEDVQKKYEAIKPHLPENSTAALALYLAQSRTQEELNEVFHLLKKYDLADVEEQARRNAEFARLLF</sequence>
<dbReference type="AlphaFoldDB" id="A0A0U5B905"/>
<dbReference type="EMBL" id="AP017312">
    <property type="protein sequence ID" value="BAU27229.1"/>
    <property type="molecule type" value="Genomic_DNA"/>
</dbReference>
<evidence type="ECO:0000313" key="1">
    <source>
        <dbReference type="EMBL" id="BAU27229.1"/>
    </source>
</evidence>